<dbReference type="Pfam" id="PF09039">
    <property type="entry name" value="HTH_Tnp_Mu_2"/>
    <property type="match status" value="1"/>
</dbReference>
<dbReference type="SUPFAM" id="SSF50610">
    <property type="entry name" value="mu transposase, C-terminal domain"/>
    <property type="match status" value="1"/>
</dbReference>
<dbReference type="InterPro" id="IPR009061">
    <property type="entry name" value="DNA-bd_dom_put_sf"/>
</dbReference>
<dbReference type="InterPro" id="IPR009057">
    <property type="entry name" value="Homeodomain-like_sf"/>
</dbReference>
<dbReference type="InterPro" id="IPR015378">
    <property type="entry name" value="Transposase-like_Mu_C"/>
</dbReference>
<dbReference type="EMBL" id="LVVY01000130">
    <property type="protein sequence ID" value="OAM73734.1"/>
    <property type="molecule type" value="Genomic_DNA"/>
</dbReference>
<dbReference type="GO" id="GO:0015074">
    <property type="term" value="P:DNA integration"/>
    <property type="evidence" value="ECO:0007669"/>
    <property type="project" value="InterPro"/>
</dbReference>
<dbReference type="InterPro" id="IPR003314">
    <property type="entry name" value="Mu-type_HTH"/>
</dbReference>
<comment type="caution">
    <text evidence="3">The sequence shown here is derived from an EMBL/GenBank/DDBJ whole genome shotgun (WGS) entry which is preliminary data.</text>
</comment>
<dbReference type="AlphaFoldDB" id="A0A178HP04"/>
<dbReference type="Gene3D" id="1.10.10.60">
    <property type="entry name" value="Homeodomain-like"/>
    <property type="match status" value="2"/>
</dbReference>
<dbReference type="Pfam" id="PF02316">
    <property type="entry name" value="HTH_Tnp_Mu_1"/>
    <property type="match status" value="1"/>
</dbReference>
<dbReference type="InterPro" id="IPR036397">
    <property type="entry name" value="RNaseH_sf"/>
</dbReference>
<dbReference type="Gene3D" id="1.10.10.10">
    <property type="entry name" value="Winged helix-like DNA-binding domain superfamily/Winged helix DNA-binding domain"/>
    <property type="match status" value="1"/>
</dbReference>
<dbReference type="InterPro" id="IPR036388">
    <property type="entry name" value="WH-like_DNA-bd_sf"/>
</dbReference>
<reference evidence="3 4" key="1">
    <citation type="submission" date="2016-03" db="EMBL/GenBank/DDBJ databases">
        <title>Genome sequencing of Devosia sp. S37.</title>
        <authorList>
            <person name="Mohd Nor M."/>
        </authorList>
    </citation>
    <scope>NUCLEOTIDE SEQUENCE [LARGE SCALE GENOMIC DNA]</scope>
    <source>
        <strain evidence="3 4">S37</strain>
    </source>
</reference>
<dbReference type="InterPro" id="IPR004189">
    <property type="entry name" value="Phage_Mu_transposase"/>
</dbReference>
<dbReference type="Pfam" id="PF02914">
    <property type="entry name" value="DDE_2"/>
    <property type="match status" value="1"/>
</dbReference>
<gene>
    <name evidence="3" type="ORF">A3840_17210</name>
</gene>
<dbReference type="STRING" id="1770058.A3840_17210"/>
<evidence type="ECO:0000256" key="1">
    <source>
        <dbReference type="SAM" id="MobiDB-lite"/>
    </source>
</evidence>
<organism evidence="3 4">
    <name type="scientific">Devosia elaeis</name>
    <dbReference type="NCBI Taxonomy" id="1770058"/>
    <lineage>
        <taxon>Bacteria</taxon>
        <taxon>Pseudomonadati</taxon>
        <taxon>Pseudomonadota</taxon>
        <taxon>Alphaproteobacteria</taxon>
        <taxon>Hyphomicrobiales</taxon>
        <taxon>Devosiaceae</taxon>
        <taxon>Devosia</taxon>
    </lineage>
</organism>
<dbReference type="Pfam" id="PF09299">
    <property type="entry name" value="Mu-transpos_C"/>
    <property type="match status" value="1"/>
</dbReference>
<proteinExistence type="predicted"/>
<sequence length="653" mass="73492">MEWRTAAEWAELGLPDLPSTPSALIRRAAREGWQRRDRAGRGGGFEYHFSSLPDKARAAYILRSAPKKPVRGKGYDQDGLWARFERLTDAHHQEANRRLKALEAVADLTAAGLKKLTAIAHVASQAEVNPATIRRWFAMVKGIERQDWLAALAPRYAGNTEAKAECDPRAWDWYAGHYLTRRQPSHADTYRRLQEVAAVEGWTIPSERTMARRIETDVDRLTLTLMREGEEAMAALFPRQQRDATVFAAGEAVNGDGLKFDRLWVRFPDGEIINTATAWLYQDLRTRKILAWRLGKTENTDLFRLATYDLTGVCAPQFVWLDNTRVAANKTMTAGAPGRHRFKDKDFDGLGLLPALGMTPKWTNPDRVTGTPGAKPIERAFGIGGIHEKVATHPAFIERGYSKATAIDAEELRAVLDQEIARHNSQKGRQTEACRGLLSFDEAWEEATRSIVFRKFSQRQRNMLLMVREVVRVDQTGMVSIKAGQSTHGRNRYWSEASARLSGKRIVAHFDPDNLHAGIFIYSLAGDYLCQAEHRPSVAFNDTTTSRELKKFREQAAKAAKREAAAVSRMSALERAALYENATKPAPDDPAPSVDHKVIAAHWAKPFDPQSEAKRTGTDDVPFDLPEDRDDELTERFSANVRALHQKFLKEQL</sequence>
<feature type="domain" description="HTH Mu-type" evidence="2">
    <location>
        <begin position="2"/>
        <end position="68"/>
    </location>
</feature>
<dbReference type="Gene3D" id="3.30.420.10">
    <property type="entry name" value="Ribonuclease H-like superfamily/Ribonuclease H"/>
    <property type="match status" value="1"/>
</dbReference>
<evidence type="ECO:0000259" key="2">
    <source>
        <dbReference type="PROSITE" id="PS51702"/>
    </source>
</evidence>
<dbReference type="SUPFAM" id="SSF46689">
    <property type="entry name" value="Homeodomain-like"/>
    <property type="match status" value="2"/>
</dbReference>
<keyword evidence="4" id="KW-1185">Reference proteome</keyword>
<dbReference type="Gene3D" id="6.10.250.2550">
    <property type="match status" value="1"/>
</dbReference>
<dbReference type="GO" id="GO:0006313">
    <property type="term" value="P:DNA transposition"/>
    <property type="evidence" value="ECO:0007669"/>
    <property type="project" value="InterPro"/>
</dbReference>
<accession>A0A178HP04</accession>
<evidence type="ECO:0000313" key="4">
    <source>
        <dbReference type="Proteomes" id="UP000078389"/>
    </source>
</evidence>
<protein>
    <recommendedName>
        <fullName evidence="2">HTH Mu-type domain-containing protein</fullName>
    </recommendedName>
</protein>
<dbReference type="GO" id="GO:0004803">
    <property type="term" value="F:transposase activity"/>
    <property type="evidence" value="ECO:0007669"/>
    <property type="project" value="InterPro"/>
</dbReference>
<name>A0A178HP04_9HYPH</name>
<evidence type="ECO:0000313" key="3">
    <source>
        <dbReference type="EMBL" id="OAM73734.1"/>
    </source>
</evidence>
<dbReference type="PROSITE" id="PS51702">
    <property type="entry name" value="HTH_MU"/>
    <property type="match status" value="1"/>
</dbReference>
<dbReference type="Gene3D" id="2.30.30.130">
    <property type="entry name" value="Transposase, Mu, C-terminal"/>
    <property type="match status" value="1"/>
</dbReference>
<dbReference type="GO" id="GO:0003677">
    <property type="term" value="F:DNA binding"/>
    <property type="evidence" value="ECO:0007669"/>
    <property type="project" value="InterPro"/>
</dbReference>
<dbReference type="InterPro" id="IPR009004">
    <property type="entry name" value="Transposase_Mu_C"/>
</dbReference>
<dbReference type="SUPFAM" id="SSF53098">
    <property type="entry name" value="Ribonuclease H-like"/>
    <property type="match status" value="1"/>
</dbReference>
<dbReference type="InterPro" id="IPR015126">
    <property type="entry name" value="Mu_I-gamma"/>
</dbReference>
<feature type="region of interest" description="Disordered" evidence="1">
    <location>
        <begin position="604"/>
        <end position="632"/>
    </location>
</feature>
<dbReference type="SUPFAM" id="SSF46955">
    <property type="entry name" value="Putative DNA-binding domain"/>
    <property type="match status" value="1"/>
</dbReference>
<feature type="compositionally biased region" description="Acidic residues" evidence="1">
    <location>
        <begin position="621"/>
        <end position="632"/>
    </location>
</feature>
<dbReference type="Proteomes" id="UP000078389">
    <property type="component" value="Unassembled WGS sequence"/>
</dbReference>
<dbReference type="InterPro" id="IPR012337">
    <property type="entry name" value="RNaseH-like_sf"/>
</dbReference>